<dbReference type="EC" id="3.1.2.28" evidence="2"/>
<feature type="active site" evidence="2">
    <location>
        <position position="15"/>
    </location>
</feature>
<sequence>MTFDFLRTIRFQDTDAAGVVYFARLLSICHEAYEASLQASGIDLKTFFSRGAIAVPITHTAADFHRPLLCGDEIIVRLTPTPTGPDSFEIAYQMLNAGGKSAAIATTRHVCIETATRQRHPLTPELTQWLQQWSPTDSSPTAATPPD</sequence>
<dbReference type="EMBL" id="QVFV01000001">
    <property type="protein sequence ID" value="RZM82532.1"/>
    <property type="molecule type" value="Genomic_DNA"/>
</dbReference>
<comment type="caution">
    <text evidence="3">The sequence shown here is derived from an EMBL/GenBank/DDBJ whole genome shotgun (WGS) entry which is preliminary data.</text>
</comment>
<dbReference type="GO" id="GO:0042372">
    <property type="term" value="P:phylloquinone biosynthetic process"/>
    <property type="evidence" value="ECO:0007669"/>
    <property type="project" value="UniProtKB-UniRule"/>
</dbReference>
<organism evidence="3 4">
    <name type="scientific">Leptolyngbya iicbica LK</name>
    <dbReference type="NCBI Taxonomy" id="2294035"/>
    <lineage>
        <taxon>Bacteria</taxon>
        <taxon>Bacillati</taxon>
        <taxon>Cyanobacteriota</taxon>
        <taxon>Cyanophyceae</taxon>
        <taxon>Leptolyngbyales</taxon>
        <taxon>Leptolyngbyaceae</taxon>
        <taxon>Leptolyngbya group</taxon>
        <taxon>Leptolyngbya</taxon>
        <taxon>Leptolyngbya iicbica</taxon>
    </lineage>
</organism>
<proteinExistence type="inferred from homology"/>
<accession>A0A4Q7EGW9</accession>
<evidence type="ECO:0000313" key="4">
    <source>
        <dbReference type="Proteomes" id="UP000292459"/>
    </source>
</evidence>
<evidence type="ECO:0000313" key="3">
    <source>
        <dbReference type="EMBL" id="RZM82532.1"/>
    </source>
</evidence>
<dbReference type="UniPathway" id="UPA01057">
    <property type="reaction ID" value="UER01033"/>
</dbReference>
<dbReference type="PANTHER" id="PTHR31793:SF37">
    <property type="entry name" value="ACYL-COA THIOESTER HYDROLASE YBGC"/>
    <property type="match status" value="1"/>
</dbReference>
<dbReference type="HAMAP" id="MF_02101">
    <property type="entry name" value="DHNA_CoA_hydrolase"/>
    <property type="match status" value="1"/>
</dbReference>
<dbReference type="OrthoDB" id="9800856at2"/>
<dbReference type="Proteomes" id="UP000292459">
    <property type="component" value="Unassembled WGS sequence"/>
</dbReference>
<name>A0A4Q7EGW9_9CYAN</name>
<dbReference type="PANTHER" id="PTHR31793">
    <property type="entry name" value="4-HYDROXYBENZOYL-COA THIOESTERASE FAMILY MEMBER"/>
    <property type="match status" value="1"/>
</dbReference>
<comment type="similarity">
    <text evidence="2">Belongs to the 4-hydroxybenzoyl-CoA thioesterase family. DHNA-CoA hydrolase subfamily.</text>
</comment>
<dbReference type="UniPathway" id="UPA00995"/>
<dbReference type="RefSeq" id="WP_072041299.1">
    <property type="nucleotide sequence ID" value="NZ_QVFV01000001.1"/>
</dbReference>
<dbReference type="AlphaFoldDB" id="A0A4Q7EGW9"/>
<dbReference type="CDD" id="cd00586">
    <property type="entry name" value="4HBT"/>
    <property type="match status" value="1"/>
</dbReference>
<dbReference type="SUPFAM" id="SSF54637">
    <property type="entry name" value="Thioesterase/thiol ester dehydrase-isomerase"/>
    <property type="match status" value="1"/>
</dbReference>
<dbReference type="GO" id="GO:0047617">
    <property type="term" value="F:fatty acyl-CoA hydrolase activity"/>
    <property type="evidence" value="ECO:0007669"/>
    <property type="project" value="TreeGrafter"/>
</dbReference>
<comment type="catalytic activity">
    <reaction evidence="2">
        <text>1,4-dihydroxy-2-naphthoyl-CoA + H2O = 1,4-dihydroxy-2-naphthoate + CoA + H(+)</text>
        <dbReference type="Rhea" id="RHEA:26309"/>
        <dbReference type="ChEBI" id="CHEBI:11173"/>
        <dbReference type="ChEBI" id="CHEBI:15377"/>
        <dbReference type="ChEBI" id="CHEBI:15378"/>
        <dbReference type="ChEBI" id="CHEBI:57287"/>
        <dbReference type="ChEBI" id="CHEBI:58897"/>
        <dbReference type="EC" id="3.1.2.28"/>
    </reaction>
</comment>
<dbReference type="InterPro" id="IPR022829">
    <property type="entry name" value="DHNA_CoA_hydrolase"/>
</dbReference>
<gene>
    <name evidence="3" type="ORF">DYY88_04640</name>
</gene>
<dbReference type="Pfam" id="PF13279">
    <property type="entry name" value="4HBT_2"/>
    <property type="match status" value="1"/>
</dbReference>
<comment type="pathway">
    <text evidence="2">Quinol/quinone metabolism; 1,4-dihydroxy-2-naphthoate biosynthesis; 1,4-dihydroxy-2-naphthoate from chorismate: step 7/7.</text>
</comment>
<keyword evidence="4" id="KW-1185">Reference proteome</keyword>
<dbReference type="GO" id="GO:0061522">
    <property type="term" value="F:1,4-dihydroxy-2-naphthoyl-CoA thioesterase activity"/>
    <property type="evidence" value="ECO:0007669"/>
    <property type="project" value="UniProtKB-EC"/>
</dbReference>
<comment type="function">
    <text evidence="2">Catalyzes the hydrolysis of 1,4-dihydroxy-2-naphthoyl-CoA (DHNA-CoA) to 1,4-dihydroxy-2-naphthoate (DHNA), a reaction involved in phylloquinone (vitamin K1) biosynthesis.</text>
</comment>
<protein>
    <recommendedName>
        <fullName evidence="2">1,4-dihydroxy-2-naphthoyl-CoA hydrolase</fullName>
        <shortName evidence="2">DHNA-CoA hydrolase</shortName>
        <ecNumber evidence="2">3.1.2.28</ecNumber>
    </recommendedName>
    <alternativeName>
        <fullName evidence="2">DHNA-CoA thioesterase</fullName>
    </alternativeName>
</protein>
<evidence type="ECO:0000256" key="2">
    <source>
        <dbReference type="HAMAP-Rule" id="MF_02101"/>
    </source>
</evidence>
<reference evidence="3 4" key="1">
    <citation type="submission" date="2018-11" db="EMBL/GenBank/DDBJ databases">
        <title>Whole genome sequencing of an environmental sample.</title>
        <authorList>
            <person name="Sarangi A.N."/>
            <person name="Singh D."/>
            <person name="Tripathy S."/>
        </authorList>
    </citation>
    <scope>NUCLEOTIDE SEQUENCE [LARGE SCALE GENOMIC DNA]</scope>
    <source>
        <strain evidence="3 4">Lakshadweep</strain>
    </source>
</reference>
<dbReference type="InterPro" id="IPR029069">
    <property type="entry name" value="HotDog_dom_sf"/>
</dbReference>
<comment type="pathway">
    <text evidence="2">Cofactor biosynthesis; phylloquinone biosynthesis.</text>
</comment>
<dbReference type="InterPro" id="IPR050563">
    <property type="entry name" value="4-hydroxybenzoyl-CoA_TE"/>
</dbReference>
<evidence type="ECO:0000256" key="1">
    <source>
        <dbReference type="ARBA" id="ARBA00022801"/>
    </source>
</evidence>
<dbReference type="Gene3D" id="3.10.129.10">
    <property type="entry name" value="Hotdog Thioesterase"/>
    <property type="match status" value="1"/>
</dbReference>
<keyword evidence="1 2" id="KW-0378">Hydrolase</keyword>